<dbReference type="Pfam" id="PF00001">
    <property type="entry name" value="7tm_1"/>
    <property type="match status" value="1"/>
</dbReference>
<evidence type="ECO:0000256" key="1">
    <source>
        <dbReference type="ARBA" id="ARBA00004651"/>
    </source>
</evidence>
<dbReference type="PROSITE" id="PS00237">
    <property type="entry name" value="G_PROTEIN_RECEP_F1_1"/>
    <property type="match status" value="1"/>
</dbReference>
<dbReference type="PANTHER" id="PTHR24230">
    <property type="entry name" value="G-PROTEIN COUPLED RECEPTOR"/>
    <property type="match status" value="1"/>
</dbReference>
<keyword evidence="8 9" id="KW-0807">Transducer</keyword>
<keyword evidence="3 9" id="KW-0812">Transmembrane</keyword>
<evidence type="ECO:0000256" key="4">
    <source>
        <dbReference type="ARBA" id="ARBA00022989"/>
    </source>
</evidence>
<keyword evidence="2" id="KW-1003">Cell membrane</keyword>
<evidence type="ECO:0000256" key="2">
    <source>
        <dbReference type="ARBA" id="ARBA00022475"/>
    </source>
</evidence>
<keyword evidence="4 10" id="KW-1133">Transmembrane helix</keyword>
<feature type="transmembrane region" description="Helical" evidence="10">
    <location>
        <begin position="199"/>
        <end position="220"/>
    </location>
</feature>
<feature type="non-terminal residue" evidence="12">
    <location>
        <position position="252"/>
    </location>
</feature>
<evidence type="ECO:0000313" key="12">
    <source>
        <dbReference type="EMBL" id="KAL3866156.1"/>
    </source>
</evidence>
<evidence type="ECO:0000256" key="9">
    <source>
        <dbReference type="RuleBase" id="RU000688"/>
    </source>
</evidence>
<evidence type="ECO:0000313" key="13">
    <source>
        <dbReference type="Proteomes" id="UP001634394"/>
    </source>
</evidence>
<dbReference type="Gene3D" id="1.20.1070.10">
    <property type="entry name" value="Rhodopsin 7-helix transmembrane proteins"/>
    <property type="match status" value="1"/>
</dbReference>
<feature type="transmembrane region" description="Helical" evidence="10">
    <location>
        <begin position="43"/>
        <end position="67"/>
    </location>
</feature>
<proteinExistence type="inferred from homology"/>
<gene>
    <name evidence="12" type="ORF">ACJMK2_043484</name>
</gene>
<keyword evidence="6 10" id="KW-0472">Membrane</keyword>
<dbReference type="AlphaFoldDB" id="A0ABD3VYD7"/>
<evidence type="ECO:0000256" key="10">
    <source>
        <dbReference type="SAM" id="Phobius"/>
    </source>
</evidence>
<protein>
    <recommendedName>
        <fullName evidence="11">G-protein coupled receptors family 1 profile domain-containing protein</fullName>
    </recommendedName>
</protein>
<dbReference type="InterPro" id="IPR000276">
    <property type="entry name" value="GPCR_Rhodpsn"/>
</dbReference>
<dbReference type="GO" id="GO:0004930">
    <property type="term" value="F:G protein-coupled receptor activity"/>
    <property type="evidence" value="ECO:0007669"/>
    <property type="project" value="UniProtKB-KW"/>
</dbReference>
<feature type="transmembrane region" description="Helical" evidence="10">
    <location>
        <begin position="159"/>
        <end position="179"/>
    </location>
</feature>
<dbReference type="InterPro" id="IPR017452">
    <property type="entry name" value="GPCR_Rhodpsn_7TM"/>
</dbReference>
<dbReference type="PANTHER" id="PTHR24230:SF75">
    <property type="entry name" value="RELAXIN FAMILY PEPTIDE RECEPTOR 3"/>
    <property type="match status" value="1"/>
</dbReference>
<evidence type="ECO:0000259" key="11">
    <source>
        <dbReference type="PROSITE" id="PS50262"/>
    </source>
</evidence>
<comment type="similarity">
    <text evidence="9">Belongs to the G-protein coupled receptor 1 family.</text>
</comment>
<dbReference type="PROSITE" id="PS50262">
    <property type="entry name" value="G_PROTEIN_RECEP_F1_2"/>
    <property type="match status" value="1"/>
</dbReference>
<keyword evidence="7 9" id="KW-0675">Receptor</keyword>
<evidence type="ECO:0000256" key="3">
    <source>
        <dbReference type="ARBA" id="ARBA00022692"/>
    </source>
</evidence>
<comment type="caution">
    <text evidence="12">The sequence shown here is derived from an EMBL/GenBank/DDBJ whole genome shotgun (WGS) entry which is preliminary data.</text>
</comment>
<reference evidence="12 13" key="1">
    <citation type="submission" date="2024-11" db="EMBL/GenBank/DDBJ databases">
        <title>Chromosome-level genome assembly of the freshwater bivalve Anodonta woodiana.</title>
        <authorList>
            <person name="Chen X."/>
        </authorList>
    </citation>
    <scope>NUCLEOTIDE SEQUENCE [LARGE SCALE GENOMIC DNA]</scope>
    <source>
        <strain evidence="12">MN2024</strain>
        <tissue evidence="12">Gills</tissue>
    </source>
</reference>
<feature type="transmembrane region" description="Helical" evidence="10">
    <location>
        <begin position="79"/>
        <end position="100"/>
    </location>
</feature>
<feature type="transmembrane region" description="Helical" evidence="10">
    <location>
        <begin position="120"/>
        <end position="138"/>
    </location>
</feature>
<comment type="subcellular location">
    <subcellularLocation>
        <location evidence="1">Cell membrane</location>
        <topology evidence="1">Multi-pass membrane protein</topology>
    </subcellularLocation>
</comment>
<evidence type="ECO:0000256" key="6">
    <source>
        <dbReference type="ARBA" id="ARBA00023136"/>
    </source>
</evidence>
<name>A0ABD3VYD7_SINWO</name>
<evidence type="ECO:0000256" key="7">
    <source>
        <dbReference type="ARBA" id="ARBA00023170"/>
    </source>
</evidence>
<dbReference type="GO" id="GO:0005886">
    <property type="term" value="C:plasma membrane"/>
    <property type="evidence" value="ECO:0007669"/>
    <property type="project" value="UniProtKB-SubCell"/>
</dbReference>
<dbReference type="Proteomes" id="UP001634394">
    <property type="component" value="Unassembled WGS sequence"/>
</dbReference>
<keyword evidence="13" id="KW-1185">Reference proteome</keyword>
<organism evidence="12 13">
    <name type="scientific">Sinanodonta woodiana</name>
    <name type="common">Chinese pond mussel</name>
    <name type="synonym">Anodonta woodiana</name>
    <dbReference type="NCBI Taxonomy" id="1069815"/>
    <lineage>
        <taxon>Eukaryota</taxon>
        <taxon>Metazoa</taxon>
        <taxon>Spiralia</taxon>
        <taxon>Lophotrochozoa</taxon>
        <taxon>Mollusca</taxon>
        <taxon>Bivalvia</taxon>
        <taxon>Autobranchia</taxon>
        <taxon>Heteroconchia</taxon>
        <taxon>Palaeoheterodonta</taxon>
        <taxon>Unionida</taxon>
        <taxon>Unionoidea</taxon>
        <taxon>Unionidae</taxon>
        <taxon>Unioninae</taxon>
        <taxon>Sinanodonta</taxon>
    </lineage>
</organism>
<keyword evidence="5 9" id="KW-0297">G-protein coupled receptor</keyword>
<dbReference type="SUPFAM" id="SSF81321">
    <property type="entry name" value="Family A G protein-coupled receptor-like"/>
    <property type="match status" value="1"/>
</dbReference>
<feature type="domain" description="G-protein coupled receptors family 1 profile" evidence="11">
    <location>
        <begin position="59"/>
        <end position="252"/>
    </location>
</feature>
<accession>A0ABD3VYD7</accession>
<evidence type="ECO:0000256" key="5">
    <source>
        <dbReference type="ARBA" id="ARBA00023040"/>
    </source>
</evidence>
<dbReference type="PRINTS" id="PR00237">
    <property type="entry name" value="GPCRRHODOPSN"/>
</dbReference>
<sequence length="252" mass="29081">MNGIESTNNYLLESSTANGTTTFLDEELEEMKQIQNFLKSSLITFQIVFGLIIVTGLVGNILTVAIILRYKGDKSITDFLILTLNVTDIFVILFSVPMHMLGYDIITMLVGDVWCRLIDYVTYSCNYASMYVLVLISLDRYLALAHPITSMPFRTKRNCYILILIIWSIIILGNMPMLFENQFCLSVETTWNDSSVRRFYIRIFVFEFMLPLLLMCILYGQILKTFHKAKIPGVNNTTSRVRLISYRHVIKM</sequence>
<dbReference type="EMBL" id="JBJQND010000009">
    <property type="protein sequence ID" value="KAL3866156.1"/>
    <property type="molecule type" value="Genomic_DNA"/>
</dbReference>
<evidence type="ECO:0000256" key="8">
    <source>
        <dbReference type="ARBA" id="ARBA00023224"/>
    </source>
</evidence>